<protein>
    <submittedName>
        <fullName evidence="1">Pentapeptide repeat-containing protein</fullName>
    </submittedName>
</protein>
<gene>
    <name evidence="1" type="ORF">IPJ48_19840</name>
</gene>
<sequence length="276" mass="30539">MEADLRGADLSGIDLQNADLTGANLAGARLQDARLQGSNLSRANLVGADLRGANLCGCRVYGVSAWDVRIDDNEALRRDLIVTPGEQAEVAVDNIEVAQFVYLLLTNPKIRGVIDTVCKKGVLILGRFTAERKAVLDALRDGLRQRGYVPMIFDFDKPEQRDLTETVKTLAGLSRFIIADITNPRSNPLELQATVPDYMVPLVPIIAEREEPFPMFKDLWIKYNWVLDPLEYPDGQTLLKVLDAAIITPALKKHAELLAAKAQDLRTRKVSDYAGE</sequence>
<organism evidence="1 2">
    <name type="scientific">Candidatus Propionivibrio dominans</name>
    <dbReference type="NCBI Taxonomy" id="2954373"/>
    <lineage>
        <taxon>Bacteria</taxon>
        <taxon>Pseudomonadati</taxon>
        <taxon>Pseudomonadota</taxon>
        <taxon>Betaproteobacteria</taxon>
        <taxon>Rhodocyclales</taxon>
        <taxon>Rhodocyclaceae</taxon>
        <taxon>Propionivibrio</taxon>
    </lineage>
</organism>
<dbReference type="PANTHER" id="PTHR14136">
    <property type="entry name" value="BTB_POZ DOMAIN-CONTAINING PROTEIN KCTD9"/>
    <property type="match status" value="1"/>
</dbReference>
<proteinExistence type="predicted"/>
<accession>A0A9D7FF06</accession>
<dbReference type="Pfam" id="PF00805">
    <property type="entry name" value="Pentapeptide"/>
    <property type="match status" value="1"/>
</dbReference>
<comment type="caution">
    <text evidence="1">The sequence shown here is derived from an EMBL/GenBank/DDBJ whole genome shotgun (WGS) entry which is preliminary data.</text>
</comment>
<dbReference type="Gene3D" id="2.160.20.80">
    <property type="entry name" value="E3 ubiquitin-protein ligase SopA"/>
    <property type="match status" value="1"/>
</dbReference>
<dbReference type="EMBL" id="JADJNC010000063">
    <property type="protein sequence ID" value="MBK7425138.1"/>
    <property type="molecule type" value="Genomic_DNA"/>
</dbReference>
<dbReference type="Proteomes" id="UP000886602">
    <property type="component" value="Unassembled WGS sequence"/>
</dbReference>
<evidence type="ECO:0000313" key="1">
    <source>
        <dbReference type="EMBL" id="MBK7425138.1"/>
    </source>
</evidence>
<dbReference type="PANTHER" id="PTHR14136:SF17">
    <property type="entry name" value="BTB_POZ DOMAIN-CONTAINING PROTEIN KCTD9"/>
    <property type="match status" value="1"/>
</dbReference>
<evidence type="ECO:0000313" key="2">
    <source>
        <dbReference type="Proteomes" id="UP000886602"/>
    </source>
</evidence>
<dbReference type="InterPro" id="IPR001646">
    <property type="entry name" value="5peptide_repeat"/>
</dbReference>
<dbReference type="SUPFAM" id="SSF141571">
    <property type="entry name" value="Pentapeptide repeat-like"/>
    <property type="match status" value="1"/>
</dbReference>
<dbReference type="InterPro" id="IPR051082">
    <property type="entry name" value="Pentapeptide-BTB/POZ_domain"/>
</dbReference>
<dbReference type="AlphaFoldDB" id="A0A9D7FF06"/>
<reference evidence="1" key="1">
    <citation type="submission" date="2020-10" db="EMBL/GenBank/DDBJ databases">
        <title>Connecting structure to function with the recovery of over 1000 high-quality activated sludge metagenome-assembled genomes encoding full-length rRNA genes using long-read sequencing.</title>
        <authorList>
            <person name="Singleton C.M."/>
            <person name="Petriglieri F."/>
            <person name="Kristensen J.M."/>
            <person name="Kirkegaard R.H."/>
            <person name="Michaelsen T.Y."/>
            <person name="Andersen M.H."/>
            <person name="Karst S.M."/>
            <person name="Dueholm M.S."/>
            <person name="Nielsen P.H."/>
            <person name="Albertsen M."/>
        </authorList>
    </citation>
    <scope>NUCLEOTIDE SEQUENCE</scope>
    <source>
        <strain evidence="1">EsbW_18-Q3-R4-48_MAXAC.044</strain>
    </source>
</reference>
<name>A0A9D7FF06_9RHOO</name>